<organism evidence="1 2">
    <name type="scientific">Fusarium oligoseptatum</name>
    <dbReference type="NCBI Taxonomy" id="2604345"/>
    <lineage>
        <taxon>Eukaryota</taxon>
        <taxon>Fungi</taxon>
        <taxon>Dikarya</taxon>
        <taxon>Ascomycota</taxon>
        <taxon>Pezizomycotina</taxon>
        <taxon>Sordariomycetes</taxon>
        <taxon>Hypocreomycetidae</taxon>
        <taxon>Hypocreales</taxon>
        <taxon>Nectriaceae</taxon>
        <taxon>Fusarium</taxon>
        <taxon>Fusarium solani species complex</taxon>
    </lineage>
</organism>
<protein>
    <submittedName>
        <fullName evidence="1">Uncharacterized protein</fullName>
    </submittedName>
</protein>
<keyword evidence="2" id="KW-1185">Reference proteome</keyword>
<dbReference type="Proteomes" id="UP000287144">
    <property type="component" value="Unassembled WGS sequence"/>
</dbReference>
<evidence type="ECO:0000313" key="1">
    <source>
        <dbReference type="EMBL" id="RSL92783.1"/>
    </source>
</evidence>
<proteinExistence type="predicted"/>
<dbReference type="EMBL" id="NKCK01000196">
    <property type="protein sequence ID" value="RSL92783.1"/>
    <property type="molecule type" value="Genomic_DNA"/>
</dbReference>
<name>A0A428SSN1_9HYPO</name>
<gene>
    <name evidence="1" type="ORF">CEP52_013608</name>
</gene>
<reference evidence="1 2" key="1">
    <citation type="submission" date="2017-06" db="EMBL/GenBank/DDBJ databases">
        <title>Comparative genomic analysis of Ambrosia Fusariam Clade fungi.</title>
        <authorList>
            <person name="Stajich J.E."/>
            <person name="Carrillo J."/>
            <person name="Kijimoto T."/>
            <person name="Eskalen A."/>
            <person name="O'Donnell K."/>
            <person name="Kasson M."/>
        </authorList>
    </citation>
    <scope>NUCLEOTIDE SEQUENCE [LARGE SCALE GENOMIC DNA]</scope>
    <source>
        <strain evidence="1 2">NRRL62579</strain>
    </source>
</reference>
<comment type="caution">
    <text evidence="1">The sequence shown here is derived from an EMBL/GenBank/DDBJ whole genome shotgun (WGS) entry which is preliminary data.</text>
</comment>
<evidence type="ECO:0000313" key="2">
    <source>
        <dbReference type="Proteomes" id="UP000287144"/>
    </source>
</evidence>
<dbReference type="AlphaFoldDB" id="A0A428SSN1"/>
<sequence length="270" mass="30210">MAPLVHVIRSPALLSLRSTVISLLFTVTYHTCGIGPRLPFLALGSLPQPRHFPLTSHRFFCPAITFHRSPTARMSDDLELARQFATEHMSHVLSALRQNPLDLSAITLEKSPILPIGFLTKTQHFNIQKAIVERIFMAVGETWDTAEDCLYYCADTLERESLLSATILPLYNGYNVIKSCCEKATHLSASTGKQPCLPAPLLVSLIAVLDYRKVMLARPDDAILEMLDTHRVLSWLSIAIKVYPKISKEPFVIVEDESTLHPIVRRVNGI</sequence>
<accession>A0A428SSN1</accession>